<feature type="compositionally biased region" description="Polar residues" evidence="5">
    <location>
        <begin position="254"/>
        <end position="284"/>
    </location>
</feature>
<evidence type="ECO:0000313" key="8">
    <source>
        <dbReference type="Proteomes" id="UP000095192"/>
    </source>
</evidence>
<dbReference type="InterPro" id="IPR045234">
    <property type="entry name" value="Unkempt-like"/>
</dbReference>
<evidence type="ECO:0000256" key="1">
    <source>
        <dbReference type="ARBA" id="ARBA00022723"/>
    </source>
</evidence>
<evidence type="ECO:0000313" key="7">
    <source>
        <dbReference type="EMBL" id="OEH79497.1"/>
    </source>
</evidence>
<dbReference type="InterPro" id="IPR000571">
    <property type="entry name" value="Znf_CCCH"/>
</dbReference>
<organism evidence="7 8">
    <name type="scientific">Cyclospora cayetanensis</name>
    <dbReference type="NCBI Taxonomy" id="88456"/>
    <lineage>
        <taxon>Eukaryota</taxon>
        <taxon>Sar</taxon>
        <taxon>Alveolata</taxon>
        <taxon>Apicomplexa</taxon>
        <taxon>Conoidasida</taxon>
        <taxon>Coccidia</taxon>
        <taxon>Eucoccidiorida</taxon>
        <taxon>Eimeriorina</taxon>
        <taxon>Eimeriidae</taxon>
        <taxon>Cyclospora</taxon>
    </lineage>
</organism>
<dbReference type="GO" id="GO:0008270">
    <property type="term" value="F:zinc ion binding"/>
    <property type="evidence" value="ECO:0007669"/>
    <property type="project" value="UniProtKB-KW"/>
</dbReference>
<keyword evidence="2 4" id="KW-0863">Zinc-finger</keyword>
<dbReference type="InterPro" id="IPR036855">
    <property type="entry name" value="Znf_CCCH_sf"/>
</dbReference>
<evidence type="ECO:0000259" key="6">
    <source>
        <dbReference type="PROSITE" id="PS50103"/>
    </source>
</evidence>
<dbReference type="InParanoid" id="A0A1D3D7R7"/>
<dbReference type="EMBL" id="JROU02000367">
    <property type="protein sequence ID" value="OEH79497.1"/>
    <property type="molecule type" value="Genomic_DNA"/>
</dbReference>
<reference evidence="7 8" key="1">
    <citation type="journal article" date="2016" name="BMC Genomics">
        <title>Comparative genomics reveals Cyclospora cayetanensis possesses coccidia-like metabolism and invasion components but unique surface antigens.</title>
        <authorList>
            <person name="Liu S."/>
            <person name="Wang L."/>
            <person name="Zheng H."/>
            <person name="Xu Z."/>
            <person name="Roellig D.M."/>
            <person name="Li N."/>
            <person name="Frace M.A."/>
            <person name="Tang K."/>
            <person name="Arrowood M.J."/>
            <person name="Moss D.M."/>
            <person name="Zhang L."/>
            <person name="Feng Y."/>
            <person name="Xiao L."/>
        </authorList>
    </citation>
    <scope>NUCLEOTIDE SEQUENCE [LARGE SCALE GENOMIC DNA]</scope>
    <source>
        <strain evidence="7 8">CHN_HEN01</strain>
    </source>
</reference>
<comment type="caution">
    <text evidence="7">The sequence shown here is derived from an EMBL/GenBank/DDBJ whole genome shotgun (WGS) entry which is preliminary data.</text>
</comment>
<dbReference type="SMART" id="SM00356">
    <property type="entry name" value="ZnF_C3H1"/>
    <property type="match status" value="3"/>
</dbReference>
<dbReference type="VEuPathDB" id="ToxoDB:cyc_08088"/>
<dbReference type="GO" id="GO:0016301">
    <property type="term" value="F:kinase activity"/>
    <property type="evidence" value="ECO:0007669"/>
    <property type="project" value="UniProtKB-KW"/>
</dbReference>
<feature type="domain" description="C3H1-type" evidence="6">
    <location>
        <begin position="60"/>
        <end position="88"/>
    </location>
</feature>
<name>A0A1D3D7R7_9EIME</name>
<evidence type="ECO:0000256" key="3">
    <source>
        <dbReference type="ARBA" id="ARBA00022833"/>
    </source>
</evidence>
<gene>
    <name evidence="7" type="ORF">cyc_08088</name>
</gene>
<keyword evidence="8" id="KW-1185">Reference proteome</keyword>
<feature type="zinc finger region" description="C3H1-type" evidence="4">
    <location>
        <begin position="98"/>
        <end position="136"/>
    </location>
</feature>
<feature type="domain" description="C3H1-type" evidence="6">
    <location>
        <begin position="98"/>
        <end position="136"/>
    </location>
</feature>
<feature type="zinc finger region" description="C3H1-type" evidence="4">
    <location>
        <begin position="60"/>
        <end position="88"/>
    </location>
</feature>
<dbReference type="AlphaFoldDB" id="A0A1D3D7R7"/>
<sequence>MVVLPRRPPVTAGDAGKDFHRALRVLSVTESISPNRLSPAPRLLTKMALPPVLDEENLYKFRTKICERYVKQGKCEFADKCQYSHDLRWTRRPPWKYTYSPELCRDLVFVTDGRGRTIAKSNCKQKRNCRFAHTKEEQMYHPKAMCHQFKENGWCDRYYCPFAHSDAELRPTEQSEEGRRTFAKAAVQEVLCPDIYLPSDRPHPRLRARFLAIMDGIPSQSHLHLALDPNYLCATGGARTRQPYTDFISSHTPHSVLSDGSPSAHGYSNRTSAVNRASGPSSVSGGIGTKHATAREAATQQVPAGVRQKSHGGEKKELRTTTRLVQMLQNKQLGGMVGVQRLMTEASVVRAVLSNALRG</sequence>
<keyword evidence="1 4" id="KW-0479">Metal-binding</keyword>
<dbReference type="VEuPathDB" id="ToxoDB:LOC34623902"/>
<proteinExistence type="predicted"/>
<accession>A0A1D3D7R7</accession>
<keyword evidence="7" id="KW-0418">Kinase</keyword>
<dbReference type="Gene3D" id="4.10.1000.10">
    <property type="entry name" value="Zinc finger, CCCH-type"/>
    <property type="match status" value="2"/>
</dbReference>
<evidence type="ECO:0000256" key="5">
    <source>
        <dbReference type="SAM" id="MobiDB-lite"/>
    </source>
</evidence>
<evidence type="ECO:0000256" key="4">
    <source>
        <dbReference type="PROSITE-ProRule" id="PRU00723"/>
    </source>
</evidence>
<feature type="region of interest" description="Disordered" evidence="5">
    <location>
        <begin position="254"/>
        <end position="317"/>
    </location>
</feature>
<protein>
    <submittedName>
        <fullName evidence="7">Protein kinase (Incomplete catalytic triad)</fullName>
    </submittedName>
</protein>
<dbReference type="PANTHER" id="PTHR14493:SF50">
    <property type="entry name" value="RING FINGER PROTEIN UNKEMPT"/>
    <property type="match status" value="1"/>
</dbReference>
<keyword evidence="3 4" id="KW-0862">Zinc</keyword>
<keyword evidence="7" id="KW-0808">Transferase</keyword>
<evidence type="ECO:0000256" key="2">
    <source>
        <dbReference type="ARBA" id="ARBA00022771"/>
    </source>
</evidence>
<dbReference type="SUPFAM" id="SSF90229">
    <property type="entry name" value="CCCH zinc finger"/>
    <property type="match status" value="1"/>
</dbReference>
<dbReference type="PANTHER" id="PTHR14493">
    <property type="entry name" value="UNKEMPT FAMILY MEMBER"/>
    <property type="match status" value="1"/>
</dbReference>
<dbReference type="PROSITE" id="PS50103">
    <property type="entry name" value="ZF_C3H1"/>
    <property type="match status" value="2"/>
</dbReference>
<dbReference type="Proteomes" id="UP000095192">
    <property type="component" value="Unassembled WGS sequence"/>
</dbReference>